<feature type="domain" description="Secretin/TonB short N-terminal" evidence="15">
    <location>
        <begin position="57"/>
        <end position="108"/>
    </location>
</feature>
<dbReference type="SUPFAM" id="SSF56935">
    <property type="entry name" value="Porins"/>
    <property type="match status" value="1"/>
</dbReference>
<evidence type="ECO:0000256" key="10">
    <source>
        <dbReference type="ARBA" id="ARBA00023170"/>
    </source>
</evidence>
<dbReference type="InterPro" id="IPR010105">
    <property type="entry name" value="TonB_sidphr_rcpt"/>
</dbReference>
<dbReference type="Gene3D" id="2.40.170.20">
    <property type="entry name" value="TonB-dependent receptor, beta-barrel domain"/>
    <property type="match status" value="1"/>
</dbReference>
<comment type="subcellular location">
    <subcellularLocation>
        <location evidence="1 12">Cell outer membrane</location>
        <topology evidence="1 12">Multi-pass membrane protein</topology>
    </subcellularLocation>
</comment>
<dbReference type="Pfam" id="PF07660">
    <property type="entry name" value="STN"/>
    <property type="match status" value="1"/>
</dbReference>
<comment type="similarity">
    <text evidence="2 12 13">Belongs to the TonB-dependent receptor family.</text>
</comment>
<evidence type="ECO:0000256" key="11">
    <source>
        <dbReference type="ARBA" id="ARBA00023237"/>
    </source>
</evidence>
<organism evidence="16 17">
    <name type="scientific">Verticiella sediminum</name>
    <dbReference type="NCBI Taxonomy" id="1247510"/>
    <lineage>
        <taxon>Bacteria</taxon>
        <taxon>Pseudomonadati</taxon>
        <taxon>Pseudomonadota</taxon>
        <taxon>Betaproteobacteria</taxon>
        <taxon>Burkholderiales</taxon>
        <taxon>Alcaligenaceae</taxon>
        <taxon>Verticiella</taxon>
    </lineage>
</organism>
<proteinExistence type="inferred from homology"/>
<dbReference type="EMBL" id="VLTJ01000037">
    <property type="protein sequence ID" value="TSH91242.1"/>
    <property type="molecule type" value="Genomic_DNA"/>
</dbReference>
<dbReference type="Proteomes" id="UP000318405">
    <property type="component" value="Unassembled WGS sequence"/>
</dbReference>
<dbReference type="InterPro" id="IPR039426">
    <property type="entry name" value="TonB-dep_rcpt-like"/>
</dbReference>
<dbReference type="PROSITE" id="PS52016">
    <property type="entry name" value="TONB_DEPENDENT_REC_3"/>
    <property type="match status" value="1"/>
</dbReference>
<evidence type="ECO:0000256" key="5">
    <source>
        <dbReference type="ARBA" id="ARBA00022496"/>
    </source>
</evidence>
<reference evidence="16 17" key="1">
    <citation type="submission" date="2019-07" db="EMBL/GenBank/DDBJ databases">
        <title>Qingshengfaniella alkalisoli gen. nov., sp. nov., isolated from saline soil.</title>
        <authorList>
            <person name="Xu L."/>
            <person name="Huang X.-X."/>
            <person name="Sun J.-Q."/>
        </authorList>
    </citation>
    <scope>NUCLEOTIDE SEQUENCE [LARGE SCALE GENOMIC DNA]</scope>
    <source>
        <strain evidence="16 17">DSM 27279</strain>
    </source>
</reference>
<dbReference type="InterPro" id="IPR036942">
    <property type="entry name" value="Beta-barrel_TonB_sf"/>
</dbReference>
<dbReference type="PANTHER" id="PTHR32552">
    <property type="entry name" value="FERRICHROME IRON RECEPTOR-RELATED"/>
    <property type="match status" value="1"/>
</dbReference>
<dbReference type="InterPro" id="IPR037066">
    <property type="entry name" value="Plug_dom_sf"/>
</dbReference>
<keyword evidence="4 12" id="KW-1134">Transmembrane beta strand</keyword>
<dbReference type="OrthoDB" id="174652at2"/>
<keyword evidence="6 12" id="KW-0812">Transmembrane</keyword>
<evidence type="ECO:0000256" key="14">
    <source>
        <dbReference type="SAM" id="SignalP"/>
    </source>
</evidence>
<evidence type="ECO:0000256" key="9">
    <source>
        <dbReference type="ARBA" id="ARBA00023136"/>
    </source>
</evidence>
<dbReference type="InterPro" id="IPR000531">
    <property type="entry name" value="Beta-barrel_TonB"/>
</dbReference>
<dbReference type="GO" id="GO:0009279">
    <property type="term" value="C:cell outer membrane"/>
    <property type="evidence" value="ECO:0007669"/>
    <property type="project" value="UniProtKB-SubCell"/>
</dbReference>
<dbReference type="GO" id="GO:0038023">
    <property type="term" value="F:signaling receptor activity"/>
    <property type="evidence" value="ECO:0007669"/>
    <property type="project" value="InterPro"/>
</dbReference>
<dbReference type="PANTHER" id="PTHR32552:SF74">
    <property type="entry name" value="HYDROXAMATE SIDEROPHORE RECEPTOR FHUE"/>
    <property type="match status" value="1"/>
</dbReference>
<evidence type="ECO:0000256" key="7">
    <source>
        <dbReference type="ARBA" id="ARBA00023004"/>
    </source>
</evidence>
<dbReference type="Gene3D" id="2.170.130.10">
    <property type="entry name" value="TonB-dependent receptor, plug domain"/>
    <property type="match status" value="1"/>
</dbReference>
<comment type="caution">
    <text evidence="16">The sequence shown here is derived from an EMBL/GenBank/DDBJ whole genome shotgun (WGS) entry which is preliminary data.</text>
</comment>
<gene>
    <name evidence="16" type="ORF">FOZ76_19045</name>
</gene>
<feature type="signal peptide" evidence="14">
    <location>
        <begin position="1"/>
        <end position="28"/>
    </location>
</feature>
<dbReference type="Gene3D" id="3.55.50.30">
    <property type="match status" value="1"/>
</dbReference>
<dbReference type="InterPro" id="IPR011662">
    <property type="entry name" value="Secretin/TonB_short_N"/>
</dbReference>
<dbReference type="GO" id="GO:0015344">
    <property type="term" value="F:siderophore uptake transmembrane transporter activity"/>
    <property type="evidence" value="ECO:0007669"/>
    <property type="project" value="TreeGrafter"/>
</dbReference>
<evidence type="ECO:0000256" key="3">
    <source>
        <dbReference type="ARBA" id="ARBA00022448"/>
    </source>
</evidence>
<keyword evidence="5" id="KW-0406">Ion transport</keyword>
<evidence type="ECO:0000259" key="15">
    <source>
        <dbReference type="SMART" id="SM00965"/>
    </source>
</evidence>
<name>A0A556AEC1_9BURK</name>
<dbReference type="Pfam" id="PF00593">
    <property type="entry name" value="TonB_dep_Rec_b-barrel"/>
    <property type="match status" value="1"/>
</dbReference>
<keyword evidence="3 12" id="KW-0813">Transport</keyword>
<keyword evidence="9 12" id="KW-0472">Membrane</keyword>
<evidence type="ECO:0000313" key="16">
    <source>
        <dbReference type="EMBL" id="TSH91242.1"/>
    </source>
</evidence>
<keyword evidence="17" id="KW-1185">Reference proteome</keyword>
<dbReference type="SMART" id="SM00965">
    <property type="entry name" value="STN"/>
    <property type="match status" value="1"/>
</dbReference>
<keyword evidence="5" id="KW-0410">Iron transport</keyword>
<dbReference type="AlphaFoldDB" id="A0A556AEC1"/>
<keyword evidence="14" id="KW-0732">Signal</keyword>
<keyword evidence="8 13" id="KW-0798">TonB box</keyword>
<dbReference type="PROSITE" id="PS51257">
    <property type="entry name" value="PROKAR_LIPOPROTEIN"/>
    <property type="match status" value="1"/>
</dbReference>
<dbReference type="Pfam" id="PF07715">
    <property type="entry name" value="Plug"/>
    <property type="match status" value="1"/>
</dbReference>
<keyword evidence="7" id="KW-0408">Iron</keyword>
<evidence type="ECO:0000313" key="17">
    <source>
        <dbReference type="Proteomes" id="UP000318405"/>
    </source>
</evidence>
<evidence type="ECO:0000256" key="2">
    <source>
        <dbReference type="ARBA" id="ARBA00009810"/>
    </source>
</evidence>
<evidence type="ECO:0000256" key="13">
    <source>
        <dbReference type="RuleBase" id="RU003357"/>
    </source>
</evidence>
<dbReference type="InterPro" id="IPR012910">
    <property type="entry name" value="Plug_dom"/>
</dbReference>
<feature type="chain" id="PRO_5022141105" evidence="14">
    <location>
        <begin position="29"/>
        <end position="814"/>
    </location>
</feature>
<evidence type="ECO:0000256" key="12">
    <source>
        <dbReference type="PROSITE-ProRule" id="PRU01360"/>
    </source>
</evidence>
<dbReference type="GO" id="GO:0015891">
    <property type="term" value="P:siderophore transport"/>
    <property type="evidence" value="ECO:0007669"/>
    <property type="project" value="InterPro"/>
</dbReference>
<dbReference type="RefSeq" id="WP_143949867.1">
    <property type="nucleotide sequence ID" value="NZ_BAABMB010000008.1"/>
</dbReference>
<evidence type="ECO:0000256" key="8">
    <source>
        <dbReference type="ARBA" id="ARBA00023077"/>
    </source>
</evidence>
<protein>
    <submittedName>
        <fullName evidence="16">TonB-dependent siderophore receptor</fullName>
    </submittedName>
</protein>
<accession>A0A556AEC1</accession>
<dbReference type="NCBIfam" id="TIGR01783">
    <property type="entry name" value="TonB-siderophor"/>
    <property type="match status" value="1"/>
</dbReference>
<evidence type="ECO:0000256" key="4">
    <source>
        <dbReference type="ARBA" id="ARBA00022452"/>
    </source>
</evidence>
<keyword evidence="10 16" id="KW-0675">Receptor</keyword>
<evidence type="ECO:0000256" key="1">
    <source>
        <dbReference type="ARBA" id="ARBA00004571"/>
    </source>
</evidence>
<evidence type="ECO:0000256" key="6">
    <source>
        <dbReference type="ARBA" id="ARBA00022692"/>
    </source>
</evidence>
<keyword evidence="11 12" id="KW-0998">Cell outer membrane</keyword>
<sequence length="814" mass="87799">MKLRPTLSIAAGLVAALGACLPPVSVHAQTTARSIAADIPPGPLEAALTQYARAAGLLLSIDPGLVAGKHSPGLRGTLPPDRALAALLQGTGLEAVRAADGGYTLRRLPASGIAQLSAIEVTAAAPGDATEDTRAYTTDSLSFGGGASLSALPQSVSVMTHQRLREQNLDTLEAVMSQTPGVTRTQGTTFDSSYYSRGMQITNLQIDGGAPMTLGLANHAMLQDFAQYDRVEVLRGADALFGGSGEAGGTINLVRKRPTSTFAASVEASAGSWDHYRVAADIGGPIAYDGKIRARLVAAHTDRHFFYDVVQQRNTTLYGILEADLGPRTVLALGGTVSRMQGTPWFMGLPRYLDGSDLGLPRSTSLTTRWSHHAHDTDEGFLRLDHQFNDDWSVHLSATHNRQTKDYTYARANGGIDPVTQQGQVSWFRTYFEPEQTVADAHLQGAFEMFGRRHEVRVGAAWQNTKGNFANASGAMQTYTLGAFDPDGYWDPTSLVTQNAAWGQRQSGIYGSLRLQLTDPMALTLGARVSRYRFEQLDASGSGTTYEENGIFTPFAGLSYDLSPAWTAYGSIAETYKSQANRLAGPLPGNSLDPVTGRNYEVGLKGSHAGGRYASAIALYRIERSGEAVLDPDYPSNTTDASGGTCCYLPLGDVVSQGVDLELTGELLPGWQFIAGYTYNSNQNKEADSVRYSTVTPRHLLKLWTMVQLPRAASAWRVGGGVNVQSAIYVSGTARTYQPATGQYDGPSIPFSFSQGGYAVWGARVEYRVDRNWTAALNVDNIFDKRYYQTVGPVGYWNWYGEPRSFMLSLRGTF</sequence>
<dbReference type="CDD" id="cd01347">
    <property type="entry name" value="ligand_gated_channel"/>
    <property type="match status" value="1"/>
</dbReference>